<proteinExistence type="predicted"/>
<dbReference type="PANTHER" id="PTHR34724">
    <property type="entry name" value="OS12G0596101 PROTEIN"/>
    <property type="match status" value="1"/>
</dbReference>
<feature type="region of interest" description="Disordered" evidence="1">
    <location>
        <begin position="85"/>
        <end position="127"/>
    </location>
</feature>
<accession>A0A0D9ZBG3</accession>
<dbReference type="eggNOG" id="ENOG502S9CU">
    <property type="taxonomic scope" value="Eukaryota"/>
</dbReference>
<organism evidence="2">
    <name type="scientific">Oryza glumipatula</name>
    <dbReference type="NCBI Taxonomy" id="40148"/>
    <lineage>
        <taxon>Eukaryota</taxon>
        <taxon>Viridiplantae</taxon>
        <taxon>Streptophyta</taxon>
        <taxon>Embryophyta</taxon>
        <taxon>Tracheophyta</taxon>
        <taxon>Spermatophyta</taxon>
        <taxon>Magnoliopsida</taxon>
        <taxon>Liliopsida</taxon>
        <taxon>Poales</taxon>
        <taxon>Poaceae</taxon>
        <taxon>BOP clade</taxon>
        <taxon>Oryzoideae</taxon>
        <taxon>Oryzeae</taxon>
        <taxon>Oryzinae</taxon>
        <taxon>Oryza</taxon>
    </lineage>
</organism>
<dbReference type="AlphaFoldDB" id="A0A0D9ZBG3"/>
<keyword evidence="3" id="KW-1185">Reference proteome</keyword>
<evidence type="ECO:0000313" key="3">
    <source>
        <dbReference type="Proteomes" id="UP000026961"/>
    </source>
</evidence>
<dbReference type="Proteomes" id="UP000026961">
    <property type="component" value="Chromosome 3"/>
</dbReference>
<reference evidence="2" key="1">
    <citation type="submission" date="2015-04" db="UniProtKB">
        <authorList>
            <consortium name="EnsemblPlants"/>
        </authorList>
    </citation>
    <scope>IDENTIFICATION</scope>
</reference>
<dbReference type="HOGENOM" id="CLU_1973979_0_0_1"/>
<dbReference type="PANTHER" id="PTHR34724:SF4">
    <property type="entry name" value="EXPRESSED PROTEIN"/>
    <property type="match status" value="1"/>
</dbReference>
<dbReference type="Gramene" id="OGLUM03G29420.1">
    <property type="protein sequence ID" value="OGLUM03G29420.1"/>
    <property type="gene ID" value="OGLUM03G29420"/>
</dbReference>
<evidence type="ECO:0000313" key="2">
    <source>
        <dbReference type="EnsemblPlants" id="OGLUM03G29420.1"/>
    </source>
</evidence>
<name>A0A0D9ZBG3_9ORYZ</name>
<evidence type="ECO:0000256" key="1">
    <source>
        <dbReference type="SAM" id="MobiDB-lite"/>
    </source>
</evidence>
<sequence>MCYQVKCGTCGKSTWAGCGRHVASVHSQIADGQHCACRAWPGVADKAAAAAATDAAGEAPSSSLCAIIEACSYWGFFKPKDTKTDDLGSTGSSSNDFDEAPQRPHLYYKNANEDDNAELTSPFKYTK</sequence>
<dbReference type="STRING" id="40148.A0A0D9ZBG3"/>
<protein>
    <submittedName>
        <fullName evidence="2">Uncharacterized protein</fullName>
    </submittedName>
</protein>
<dbReference type="EnsemblPlants" id="OGLUM03G29420.1">
    <property type="protein sequence ID" value="OGLUM03G29420.1"/>
    <property type="gene ID" value="OGLUM03G29420"/>
</dbReference>
<reference evidence="2" key="2">
    <citation type="submission" date="2018-05" db="EMBL/GenBank/DDBJ databases">
        <title>OgluRS3 (Oryza glumaepatula Reference Sequence Version 3).</title>
        <authorList>
            <person name="Zhang J."/>
            <person name="Kudrna D."/>
            <person name="Lee S."/>
            <person name="Talag J."/>
            <person name="Welchert J."/>
            <person name="Wing R.A."/>
        </authorList>
    </citation>
    <scope>NUCLEOTIDE SEQUENCE [LARGE SCALE GENOMIC DNA]</scope>
</reference>